<dbReference type="GO" id="GO:0005506">
    <property type="term" value="F:iron ion binding"/>
    <property type="evidence" value="ECO:0007669"/>
    <property type="project" value="InterPro"/>
</dbReference>
<dbReference type="AlphaFoldDB" id="A0A7R8XCY5"/>
<organism evidence="1">
    <name type="scientific">Darwinula stevensoni</name>
    <dbReference type="NCBI Taxonomy" id="69355"/>
    <lineage>
        <taxon>Eukaryota</taxon>
        <taxon>Metazoa</taxon>
        <taxon>Ecdysozoa</taxon>
        <taxon>Arthropoda</taxon>
        <taxon>Crustacea</taxon>
        <taxon>Oligostraca</taxon>
        <taxon>Ostracoda</taxon>
        <taxon>Podocopa</taxon>
        <taxon>Podocopida</taxon>
        <taxon>Darwinulocopina</taxon>
        <taxon>Darwinuloidea</taxon>
        <taxon>Darwinulidae</taxon>
        <taxon>Darwinula</taxon>
    </lineage>
</organism>
<protein>
    <submittedName>
        <fullName evidence="1">Uncharacterized protein</fullName>
    </submittedName>
</protein>
<dbReference type="EMBL" id="LR900400">
    <property type="protein sequence ID" value="CAD7245549.1"/>
    <property type="molecule type" value="Genomic_DNA"/>
</dbReference>
<reference evidence="1" key="1">
    <citation type="submission" date="2020-11" db="EMBL/GenBank/DDBJ databases">
        <authorList>
            <person name="Tran Van P."/>
        </authorList>
    </citation>
    <scope>NUCLEOTIDE SEQUENCE</scope>
</reference>
<gene>
    <name evidence="1" type="ORF">DSTB1V02_LOCUS5421</name>
</gene>
<dbReference type="OrthoDB" id="6378175at2759"/>
<dbReference type="InterPro" id="IPR037165">
    <property type="entry name" value="AldOxase/xan_DH_Mopterin-bd_sf"/>
</dbReference>
<proteinExistence type="predicted"/>
<evidence type="ECO:0000313" key="1">
    <source>
        <dbReference type="EMBL" id="CAD7245549.1"/>
    </source>
</evidence>
<dbReference type="PANTHER" id="PTHR45444:SF3">
    <property type="entry name" value="XANTHINE DEHYDROGENASE"/>
    <property type="match status" value="1"/>
</dbReference>
<dbReference type="InterPro" id="IPR016208">
    <property type="entry name" value="Ald_Oxase/xanthine_DH-like"/>
</dbReference>
<dbReference type="GO" id="GO:0016491">
    <property type="term" value="F:oxidoreductase activity"/>
    <property type="evidence" value="ECO:0007669"/>
    <property type="project" value="InterPro"/>
</dbReference>
<name>A0A7R8XCY5_9CRUS</name>
<dbReference type="SUPFAM" id="SSF56003">
    <property type="entry name" value="Molybdenum cofactor-binding domain"/>
    <property type="match status" value="1"/>
</dbReference>
<keyword evidence="2" id="KW-1185">Reference proteome</keyword>
<dbReference type="PANTHER" id="PTHR45444">
    <property type="entry name" value="XANTHINE DEHYDROGENASE"/>
    <property type="match status" value="1"/>
</dbReference>
<dbReference type="Gene3D" id="3.30.365.10">
    <property type="entry name" value="Aldehyde oxidase/xanthine dehydrogenase, molybdopterin binding domain"/>
    <property type="match status" value="1"/>
</dbReference>
<evidence type="ECO:0000313" key="2">
    <source>
        <dbReference type="Proteomes" id="UP000677054"/>
    </source>
</evidence>
<accession>A0A7R8XCY5</accession>
<dbReference type="Proteomes" id="UP000677054">
    <property type="component" value="Unassembled WGS sequence"/>
</dbReference>
<dbReference type="EMBL" id="CAJPEV010000883">
    <property type="protein sequence ID" value="CAG0889282.1"/>
    <property type="molecule type" value="Genomic_DNA"/>
</dbReference>
<sequence length="116" mass="13332">MQRKHCGAVYTFLQQAIGEPPLFLSASIFFAVKEAIASARQERNLSRIFKLDSPATAERIRMACQDNFTDKVCCSYGVFTPLPNLHLFPYHRPVHLLSIWFEEEEPGTFKPWSIQV</sequence>